<dbReference type="PANTHER" id="PTHR11616">
    <property type="entry name" value="SODIUM/CHLORIDE DEPENDENT TRANSPORTER"/>
    <property type="match status" value="1"/>
</dbReference>
<feature type="binding site" evidence="6">
    <location>
        <position position="53"/>
    </location>
    <ligand>
        <name>Na(+)</name>
        <dbReference type="ChEBI" id="CHEBI:29101"/>
        <label>1</label>
    </ligand>
</feature>
<feature type="binding site" evidence="6">
    <location>
        <position position="52"/>
    </location>
    <ligand>
        <name>Na(+)</name>
        <dbReference type="ChEBI" id="CHEBI:29101"/>
        <label>1</label>
    </ligand>
</feature>
<evidence type="ECO:0008006" key="9">
    <source>
        <dbReference type="Google" id="ProtNLM"/>
    </source>
</evidence>
<comment type="subcellular location">
    <subcellularLocation>
        <location evidence="1">Membrane</location>
        <topology evidence="1">Multi-pass membrane protein</topology>
    </subcellularLocation>
</comment>
<keyword evidence="5" id="KW-0472">Membrane</keyword>
<evidence type="ECO:0000256" key="3">
    <source>
        <dbReference type="ARBA" id="ARBA00022692"/>
    </source>
</evidence>
<protein>
    <recommendedName>
        <fullName evidence="9">Transporter</fullName>
    </recommendedName>
</protein>
<evidence type="ECO:0000313" key="7">
    <source>
        <dbReference type="Ensembl" id="ENSPMEP00000001736.1"/>
    </source>
</evidence>
<keyword evidence="4" id="KW-1133">Transmembrane helix</keyword>
<dbReference type="SUPFAM" id="SSF161070">
    <property type="entry name" value="SNF-like"/>
    <property type="match status" value="1"/>
</dbReference>
<keyword evidence="2" id="KW-0813">Transport</keyword>
<keyword evidence="8" id="KW-1185">Reference proteome</keyword>
<dbReference type="GO" id="GO:0046872">
    <property type="term" value="F:metal ion binding"/>
    <property type="evidence" value="ECO:0007669"/>
    <property type="project" value="UniProtKB-KW"/>
</dbReference>
<reference evidence="7" key="2">
    <citation type="submission" date="2025-09" db="UniProtKB">
        <authorList>
            <consortium name="Ensembl"/>
        </authorList>
    </citation>
    <scope>IDENTIFICATION</scope>
</reference>
<evidence type="ECO:0000256" key="2">
    <source>
        <dbReference type="ARBA" id="ARBA00022448"/>
    </source>
</evidence>
<keyword evidence="6" id="KW-0915">Sodium</keyword>
<proteinExistence type="predicted"/>
<dbReference type="GO" id="GO:0006865">
    <property type="term" value="P:amino acid transport"/>
    <property type="evidence" value="ECO:0007669"/>
    <property type="project" value="TreeGrafter"/>
</dbReference>
<dbReference type="Ensembl" id="ENSPMET00000013703.1">
    <property type="protein sequence ID" value="ENSPMEP00000001736.1"/>
    <property type="gene ID" value="ENSPMEG00000002689.1"/>
</dbReference>
<dbReference type="AlphaFoldDB" id="A0A3B3WFT1"/>
<evidence type="ECO:0000256" key="1">
    <source>
        <dbReference type="ARBA" id="ARBA00004141"/>
    </source>
</evidence>
<evidence type="ECO:0000256" key="6">
    <source>
        <dbReference type="PIRSR" id="PIRSR600175-1"/>
    </source>
</evidence>
<dbReference type="Proteomes" id="UP000261480">
    <property type="component" value="Unplaced"/>
</dbReference>
<dbReference type="PROSITE" id="PS50267">
    <property type="entry name" value="NA_NEUROTRAN_SYMP_3"/>
    <property type="match status" value="1"/>
</dbReference>
<reference evidence="7" key="1">
    <citation type="submission" date="2025-08" db="UniProtKB">
        <authorList>
            <consortium name="Ensembl"/>
        </authorList>
    </citation>
    <scope>IDENTIFICATION</scope>
</reference>
<dbReference type="STRING" id="48701.ENSPMEP00000001736"/>
<dbReference type="Pfam" id="PF00209">
    <property type="entry name" value="SNF"/>
    <property type="match status" value="1"/>
</dbReference>
<evidence type="ECO:0000256" key="4">
    <source>
        <dbReference type="ARBA" id="ARBA00022989"/>
    </source>
</evidence>
<keyword evidence="3" id="KW-0812">Transmembrane</keyword>
<evidence type="ECO:0000256" key="5">
    <source>
        <dbReference type="ARBA" id="ARBA00023136"/>
    </source>
</evidence>
<feature type="binding site" evidence="6">
    <location>
        <position position="50"/>
    </location>
    <ligand>
        <name>Na(+)</name>
        <dbReference type="ChEBI" id="CHEBI:29101"/>
        <label>1</label>
    </ligand>
</feature>
<organism evidence="7 8">
    <name type="scientific">Poecilia mexicana</name>
    <dbReference type="NCBI Taxonomy" id="48701"/>
    <lineage>
        <taxon>Eukaryota</taxon>
        <taxon>Metazoa</taxon>
        <taxon>Chordata</taxon>
        <taxon>Craniata</taxon>
        <taxon>Vertebrata</taxon>
        <taxon>Euteleostomi</taxon>
        <taxon>Actinopterygii</taxon>
        <taxon>Neopterygii</taxon>
        <taxon>Teleostei</taxon>
        <taxon>Neoteleostei</taxon>
        <taxon>Acanthomorphata</taxon>
        <taxon>Ovalentaria</taxon>
        <taxon>Atherinomorphae</taxon>
        <taxon>Cyprinodontiformes</taxon>
        <taxon>Poeciliidae</taxon>
        <taxon>Poeciliinae</taxon>
        <taxon>Poecilia</taxon>
    </lineage>
</organism>
<sequence>MENWNRTWVNTTAEPSCYLHYPRMGEAKNPGTEERPKWDNKVQYLLTCIGFAVGIGNVWRFPYLCQIYGGGEDAAFEFLVSDVRSHACLDF</sequence>
<evidence type="ECO:0000313" key="8">
    <source>
        <dbReference type="Proteomes" id="UP000261480"/>
    </source>
</evidence>
<dbReference type="InterPro" id="IPR037272">
    <property type="entry name" value="SNS_sf"/>
</dbReference>
<dbReference type="GO" id="GO:0035725">
    <property type="term" value="P:sodium ion transmembrane transport"/>
    <property type="evidence" value="ECO:0007669"/>
    <property type="project" value="TreeGrafter"/>
</dbReference>
<feature type="binding site" evidence="6">
    <location>
        <position position="57"/>
    </location>
    <ligand>
        <name>Na(+)</name>
        <dbReference type="ChEBI" id="CHEBI:29101"/>
        <label>1</label>
    </ligand>
</feature>
<accession>A0A3B3WFT1</accession>
<dbReference type="GO" id="GO:0005886">
    <property type="term" value="C:plasma membrane"/>
    <property type="evidence" value="ECO:0007669"/>
    <property type="project" value="TreeGrafter"/>
</dbReference>
<dbReference type="InterPro" id="IPR000175">
    <property type="entry name" value="Na/ntran_symport"/>
</dbReference>
<name>A0A3B3WFT1_9TELE</name>
<dbReference type="PANTHER" id="PTHR11616:SF109">
    <property type="entry name" value="INACTIVE SODIUM-DEPENDENT NEUTRAL AMINO ACID TRANSPORTER B(0)AT3"/>
    <property type="match status" value="1"/>
</dbReference>
<keyword evidence="6" id="KW-0479">Metal-binding</keyword>